<name>A0A1I4CDC3_9HYPH</name>
<evidence type="ECO:0000313" key="2">
    <source>
        <dbReference type="Proteomes" id="UP000198755"/>
    </source>
</evidence>
<gene>
    <name evidence="1" type="ORF">SAMN05444581_12122</name>
</gene>
<dbReference type="Proteomes" id="UP000198755">
    <property type="component" value="Unassembled WGS sequence"/>
</dbReference>
<dbReference type="RefSeq" id="WP_091685947.1">
    <property type="nucleotide sequence ID" value="NZ_FOSN01000021.1"/>
</dbReference>
<sequence>MSVLTAESKITKLIPRLASDFDGEVVATARAIGRALKSAGLDWHDVANISESCLNKPASVRTSSSRKYYGRAAEVAPVWNKLTVTQRGAWLSAIHRQHWLSVWEADFVADICARDPADIERLSQKQIICLNRIIGRAFSMGMRR</sequence>
<dbReference type="OrthoDB" id="7998115at2"/>
<organism evidence="1 2">
    <name type="scientific">Methylocapsa palsarum</name>
    <dbReference type="NCBI Taxonomy" id="1612308"/>
    <lineage>
        <taxon>Bacteria</taxon>
        <taxon>Pseudomonadati</taxon>
        <taxon>Pseudomonadota</taxon>
        <taxon>Alphaproteobacteria</taxon>
        <taxon>Hyphomicrobiales</taxon>
        <taxon>Beijerinckiaceae</taxon>
        <taxon>Methylocapsa</taxon>
    </lineage>
</organism>
<accession>A0A1I4CDC3</accession>
<dbReference type="AlphaFoldDB" id="A0A1I4CDC3"/>
<proteinExistence type="predicted"/>
<dbReference type="EMBL" id="FOSN01000021">
    <property type="protein sequence ID" value="SFK79182.1"/>
    <property type="molecule type" value="Genomic_DNA"/>
</dbReference>
<protein>
    <submittedName>
        <fullName evidence="1">Uncharacterized protein</fullName>
    </submittedName>
</protein>
<evidence type="ECO:0000313" key="1">
    <source>
        <dbReference type="EMBL" id="SFK79182.1"/>
    </source>
</evidence>
<keyword evidence="2" id="KW-1185">Reference proteome</keyword>
<dbReference type="STRING" id="1612308.SAMN05444581_12122"/>
<reference evidence="1 2" key="1">
    <citation type="submission" date="2016-10" db="EMBL/GenBank/DDBJ databases">
        <authorList>
            <person name="de Groot N.N."/>
        </authorList>
    </citation>
    <scope>NUCLEOTIDE SEQUENCE [LARGE SCALE GENOMIC DNA]</scope>
    <source>
        <strain evidence="1 2">NE2</strain>
    </source>
</reference>